<dbReference type="RefSeq" id="WP_176762884.1">
    <property type="nucleotide sequence ID" value="NZ_FNHQ01000008.1"/>
</dbReference>
<accession>A0A1G9U375</accession>
<protein>
    <submittedName>
        <fullName evidence="2">General stress protein 26</fullName>
    </submittedName>
</protein>
<feature type="domain" description="Pyridoxamine 5'-phosphate oxidase N-terminal" evidence="1">
    <location>
        <begin position="5"/>
        <end position="84"/>
    </location>
</feature>
<gene>
    <name evidence="2" type="ORF">SAMN05660299_01098</name>
</gene>
<dbReference type="InterPro" id="IPR011576">
    <property type="entry name" value="Pyridox_Oxase_N"/>
</dbReference>
<evidence type="ECO:0000259" key="1">
    <source>
        <dbReference type="Pfam" id="PF01243"/>
    </source>
</evidence>
<evidence type="ECO:0000313" key="2">
    <source>
        <dbReference type="EMBL" id="SDM54417.1"/>
    </source>
</evidence>
<evidence type="ECO:0000313" key="3">
    <source>
        <dbReference type="Proteomes" id="UP000199309"/>
    </source>
</evidence>
<organism evidence="2 3">
    <name type="scientific">Megasphaera paucivorans</name>
    <dbReference type="NCBI Taxonomy" id="349095"/>
    <lineage>
        <taxon>Bacteria</taxon>
        <taxon>Bacillati</taxon>
        <taxon>Bacillota</taxon>
        <taxon>Negativicutes</taxon>
        <taxon>Veillonellales</taxon>
        <taxon>Veillonellaceae</taxon>
        <taxon>Megasphaera</taxon>
    </lineage>
</organism>
<dbReference type="STRING" id="349095.SAMN05660299_01098"/>
<dbReference type="Pfam" id="PF01243">
    <property type="entry name" value="PNPOx_N"/>
    <property type="match status" value="1"/>
</dbReference>
<dbReference type="AlphaFoldDB" id="A0A1G9U375"/>
<proteinExistence type="predicted"/>
<dbReference type="SUPFAM" id="SSF50475">
    <property type="entry name" value="FMN-binding split barrel"/>
    <property type="match status" value="1"/>
</dbReference>
<dbReference type="EMBL" id="FNHQ01000008">
    <property type="protein sequence ID" value="SDM54417.1"/>
    <property type="molecule type" value="Genomic_DNA"/>
</dbReference>
<sequence length="164" mass="18897">MYEDQVLGIIKKEPAFMASVDGQRPRIRPMKVFVDETGHLWLFSRFDSKKVSDLSVNPRVELGFMGEDSSVVTVFGQVKDATKPGTPQFRLVRDMMLNHVPEMKHYFSENEEDSIVLYQVIVHEINYMRPDRTVVSNINLPMTYNPEVEVTFCKGGFCLTDKDK</sequence>
<keyword evidence="3" id="KW-1185">Reference proteome</keyword>
<reference evidence="2 3" key="1">
    <citation type="submission" date="2016-10" db="EMBL/GenBank/DDBJ databases">
        <authorList>
            <person name="de Groot N.N."/>
        </authorList>
    </citation>
    <scope>NUCLEOTIDE SEQUENCE [LARGE SCALE GENOMIC DNA]</scope>
    <source>
        <strain evidence="2 3">DSM 16981</strain>
    </source>
</reference>
<dbReference type="InterPro" id="IPR012349">
    <property type="entry name" value="Split_barrel_FMN-bd"/>
</dbReference>
<dbReference type="Proteomes" id="UP000199309">
    <property type="component" value="Unassembled WGS sequence"/>
</dbReference>
<dbReference type="Gene3D" id="2.30.110.10">
    <property type="entry name" value="Electron Transport, Fmn-binding Protein, Chain A"/>
    <property type="match status" value="1"/>
</dbReference>
<name>A0A1G9U375_9FIRM</name>